<name>A0A0F9P7D3_9ZZZZ</name>
<dbReference type="EMBL" id="LAZR01003256">
    <property type="protein sequence ID" value="KKN20302.1"/>
    <property type="molecule type" value="Genomic_DNA"/>
</dbReference>
<organism evidence="1">
    <name type="scientific">marine sediment metagenome</name>
    <dbReference type="NCBI Taxonomy" id="412755"/>
    <lineage>
        <taxon>unclassified sequences</taxon>
        <taxon>metagenomes</taxon>
        <taxon>ecological metagenomes</taxon>
    </lineage>
</organism>
<sequence length="51" mass="5917">MTKKVISKVLFNKKTGQMMIFPSKKKTKALNPTIKFGDDLFVKLEFLKKVK</sequence>
<accession>A0A0F9P7D3</accession>
<proteinExistence type="predicted"/>
<dbReference type="AlphaFoldDB" id="A0A0F9P7D3"/>
<protein>
    <submittedName>
        <fullName evidence="1">Uncharacterized protein</fullName>
    </submittedName>
</protein>
<gene>
    <name evidence="1" type="ORF">LCGC14_0937140</name>
</gene>
<reference evidence="1" key="1">
    <citation type="journal article" date="2015" name="Nature">
        <title>Complex archaea that bridge the gap between prokaryotes and eukaryotes.</title>
        <authorList>
            <person name="Spang A."/>
            <person name="Saw J.H."/>
            <person name="Jorgensen S.L."/>
            <person name="Zaremba-Niedzwiedzka K."/>
            <person name="Martijn J."/>
            <person name="Lind A.E."/>
            <person name="van Eijk R."/>
            <person name="Schleper C."/>
            <person name="Guy L."/>
            <person name="Ettema T.J."/>
        </authorList>
    </citation>
    <scope>NUCLEOTIDE SEQUENCE</scope>
</reference>
<comment type="caution">
    <text evidence="1">The sequence shown here is derived from an EMBL/GenBank/DDBJ whole genome shotgun (WGS) entry which is preliminary data.</text>
</comment>
<evidence type="ECO:0000313" key="1">
    <source>
        <dbReference type="EMBL" id="KKN20302.1"/>
    </source>
</evidence>